<dbReference type="Proteomes" id="UP000059680">
    <property type="component" value="Chromosome 2"/>
</dbReference>
<protein>
    <submittedName>
        <fullName evidence="5">Os02g0197300 protein</fullName>
    </submittedName>
</protein>
<organism evidence="5 6">
    <name type="scientific">Oryza sativa subsp. japonica</name>
    <name type="common">Rice</name>
    <dbReference type="NCBI Taxonomy" id="39947"/>
    <lineage>
        <taxon>Eukaryota</taxon>
        <taxon>Viridiplantae</taxon>
        <taxon>Streptophyta</taxon>
        <taxon>Embryophyta</taxon>
        <taxon>Tracheophyta</taxon>
        <taxon>Spermatophyta</taxon>
        <taxon>Magnoliopsida</taxon>
        <taxon>Liliopsida</taxon>
        <taxon>Poales</taxon>
        <taxon>Poaceae</taxon>
        <taxon>BOP clade</taxon>
        <taxon>Oryzoideae</taxon>
        <taxon>Oryzeae</taxon>
        <taxon>Oryzinae</taxon>
        <taxon>Oryza</taxon>
        <taxon>Oryza sativa</taxon>
    </lineage>
</organism>
<evidence type="ECO:0000256" key="1">
    <source>
        <dbReference type="ARBA" id="ARBA00023015"/>
    </source>
</evidence>
<dbReference type="eggNOG" id="ENOG502QTC4">
    <property type="taxonomic scope" value="Eukaryota"/>
</dbReference>
<dbReference type="InterPro" id="IPR005202">
    <property type="entry name" value="TF_GRAS"/>
</dbReference>
<dbReference type="SMR" id="A0A0P0VG96"/>
<proteinExistence type="inferred from homology"/>
<evidence type="ECO:0000256" key="3">
    <source>
        <dbReference type="PROSITE-ProRule" id="PRU01191"/>
    </source>
</evidence>
<gene>
    <name evidence="5" type="ordered locus">Os02g0197300</name>
    <name evidence="5" type="ORF">OSNPB_020197300</name>
</gene>
<feature type="short sequence motif" description="VHIID" evidence="3">
    <location>
        <begin position="172"/>
        <end position="176"/>
    </location>
</feature>
<sequence length="446" mass="46527">MLLCGRADDDPPCPDAAHADAHDMLGSSPARDRGGGDDAEASEQPQPQPQPPLSPRAGGGEARGLVLACADLVHRGDLDGARRVAEAVLAAADPRGEAGDRLAHHFARALLALRGGGKGGHGGGGGGVVPSSAAYLAYIKIAPFLRFAHLTANQAILEAAAADAGGAHRRVLHIVDLDAAHGVQWPPLLQAIADRADPAVGPPPEVRLTGAGTDRDVLLRTGDRLRAFSSSLNLPFRFHPLILPCTAELAADPTAALELHPDETLAVNCVLFLHKLGGDGELAAFLRWVKSMNPAVVTIAEREGVLGGDVDDDNVPDELPRRVAAAMDYYSSVFDALEATVPPASADRLAVEQEILSREIDAAVAAPGAGGGGRARDFDAWASAARAAGLAPRPLSAFAASQARLLLRLHYPSEGYKADDDGGRGACFLRWQQRPLMSVSSWQPQP</sequence>
<dbReference type="GO" id="GO:0005634">
    <property type="term" value="C:nucleus"/>
    <property type="evidence" value="ECO:0000318"/>
    <property type="project" value="GO_Central"/>
</dbReference>
<dbReference type="GO" id="GO:0003700">
    <property type="term" value="F:DNA-binding transcription factor activity"/>
    <property type="evidence" value="ECO:0000318"/>
    <property type="project" value="GO_Central"/>
</dbReference>
<accession>A0A0P0VG96</accession>
<dbReference type="FunCoup" id="A0A0P0VG96">
    <property type="interactions" value="2213"/>
</dbReference>
<comment type="similarity">
    <text evidence="3">Belongs to the GRAS family.</text>
</comment>
<reference evidence="5 6" key="2">
    <citation type="journal article" date="2013" name="Plant Cell Physiol.">
        <title>Rice Annotation Project Database (RAP-DB): an integrative and interactive database for rice genomics.</title>
        <authorList>
            <person name="Sakai H."/>
            <person name="Lee S.S."/>
            <person name="Tanaka T."/>
            <person name="Numa H."/>
            <person name="Kim J."/>
            <person name="Kawahara Y."/>
            <person name="Wakimoto H."/>
            <person name="Yang C.C."/>
            <person name="Iwamoto M."/>
            <person name="Abe T."/>
            <person name="Yamada Y."/>
            <person name="Muto A."/>
            <person name="Inokuchi H."/>
            <person name="Ikemura T."/>
            <person name="Matsumoto T."/>
            <person name="Sasaki T."/>
            <person name="Itoh T."/>
        </authorList>
    </citation>
    <scope>NUCLEOTIDE SEQUENCE [LARGE SCALE GENOMIC DNA]</scope>
    <source>
        <strain evidence="6">cv. Nipponbare</strain>
    </source>
</reference>
<dbReference type="GO" id="GO:0043565">
    <property type="term" value="F:sequence-specific DNA binding"/>
    <property type="evidence" value="ECO:0000318"/>
    <property type="project" value="GO_Central"/>
</dbReference>
<reference evidence="5 6" key="3">
    <citation type="journal article" date="2013" name="Rice">
        <title>Improvement of the Oryza sativa Nipponbare reference genome using next generation sequence and optical map data.</title>
        <authorList>
            <person name="Kawahara Y."/>
            <person name="de la Bastide M."/>
            <person name="Hamilton J.P."/>
            <person name="Kanamori H."/>
            <person name="McCombie W.R."/>
            <person name="Ouyang S."/>
            <person name="Schwartz D.C."/>
            <person name="Tanaka T."/>
            <person name="Wu J."/>
            <person name="Zhou S."/>
            <person name="Childs K.L."/>
            <person name="Davidson R.M."/>
            <person name="Lin H."/>
            <person name="Quesada-Ocampo L."/>
            <person name="Vaillancourt B."/>
            <person name="Sakai H."/>
            <person name="Lee S.S."/>
            <person name="Kim J."/>
            <person name="Numa H."/>
            <person name="Itoh T."/>
            <person name="Buell C.R."/>
            <person name="Matsumoto T."/>
        </authorList>
    </citation>
    <scope>NUCLEOTIDE SEQUENCE [LARGE SCALE GENOMIC DNA]</scope>
    <source>
        <strain evidence="6">cv. Nipponbare</strain>
    </source>
</reference>
<dbReference type="OrthoDB" id="1882904at2759"/>
<feature type="region of interest" description="SAW" evidence="3">
    <location>
        <begin position="365"/>
        <end position="443"/>
    </location>
</feature>
<dbReference type="OMA" id="MNYYTAV"/>
<reference evidence="6" key="1">
    <citation type="journal article" date="2005" name="Nature">
        <title>The map-based sequence of the rice genome.</title>
        <authorList>
            <consortium name="International rice genome sequencing project (IRGSP)"/>
            <person name="Matsumoto T."/>
            <person name="Wu J."/>
            <person name="Kanamori H."/>
            <person name="Katayose Y."/>
            <person name="Fujisawa M."/>
            <person name="Namiki N."/>
            <person name="Mizuno H."/>
            <person name="Yamamoto K."/>
            <person name="Antonio B.A."/>
            <person name="Baba T."/>
            <person name="Sakata K."/>
            <person name="Nagamura Y."/>
            <person name="Aoki H."/>
            <person name="Arikawa K."/>
            <person name="Arita K."/>
            <person name="Bito T."/>
            <person name="Chiden Y."/>
            <person name="Fujitsuka N."/>
            <person name="Fukunaka R."/>
            <person name="Hamada M."/>
            <person name="Harada C."/>
            <person name="Hayashi A."/>
            <person name="Hijishita S."/>
            <person name="Honda M."/>
            <person name="Hosokawa S."/>
            <person name="Ichikawa Y."/>
            <person name="Idonuma A."/>
            <person name="Iijima M."/>
            <person name="Ikeda M."/>
            <person name="Ikeno M."/>
            <person name="Ito K."/>
            <person name="Ito S."/>
            <person name="Ito T."/>
            <person name="Ito Y."/>
            <person name="Ito Y."/>
            <person name="Iwabuchi A."/>
            <person name="Kamiya K."/>
            <person name="Karasawa W."/>
            <person name="Kurita K."/>
            <person name="Katagiri S."/>
            <person name="Kikuta A."/>
            <person name="Kobayashi H."/>
            <person name="Kobayashi N."/>
            <person name="Machita K."/>
            <person name="Maehara T."/>
            <person name="Masukawa M."/>
            <person name="Mizubayashi T."/>
            <person name="Mukai Y."/>
            <person name="Nagasaki H."/>
            <person name="Nagata Y."/>
            <person name="Naito S."/>
            <person name="Nakashima M."/>
            <person name="Nakama Y."/>
            <person name="Nakamichi Y."/>
            <person name="Nakamura M."/>
            <person name="Meguro A."/>
            <person name="Negishi M."/>
            <person name="Ohta I."/>
            <person name="Ohta T."/>
            <person name="Okamoto M."/>
            <person name="Ono N."/>
            <person name="Saji S."/>
            <person name="Sakaguchi M."/>
            <person name="Sakai K."/>
            <person name="Shibata M."/>
            <person name="Shimokawa T."/>
            <person name="Song J."/>
            <person name="Takazaki Y."/>
            <person name="Terasawa K."/>
            <person name="Tsugane M."/>
            <person name="Tsuji K."/>
            <person name="Ueda S."/>
            <person name="Waki K."/>
            <person name="Yamagata H."/>
            <person name="Yamamoto M."/>
            <person name="Yamamoto S."/>
            <person name="Yamane H."/>
            <person name="Yoshiki S."/>
            <person name="Yoshihara R."/>
            <person name="Yukawa K."/>
            <person name="Zhong H."/>
            <person name="Yano M."/>
            <person name="Yuan Q."/>
            <person name="Ouyang S."/>
            <person name="Liu J."/>
            <person name="Jones K.M."/>
            <person name="Gansberger K."/>
            <person name="Moffat K."/>
            <person name="Hill J."/>
            <person name="Bera J."/>
            <person name="Fadrosh D."/>
            <person name="Jin S."/>
            <person name="Johri S."/>
            <person name="Kim M."/>
            <person name="Overton L."/>
            <person name="Reardon M."/>
            <person name="Tsitrin T."/>
            <person name="Vuong H."/>
            <person name="Weaver B."/>
            <person name="Ciecko A."/>
            <person name="Tallon L."/>
            <person name="Jackson J."/>
            <person name="Pai G."/>
            <person name="Aken S.V."/>
            <person name="Utterback T."/>
            <person name="Reidmuller S."/>
            <person name="Feldblyum T."/>
            <person name="Hsiao J."/>
            <person name="Zismann V."/>
            <person name="Iobst S."/>
            <person name="de Vazeille A.R."/>
            <person name="Buell C.R."/>
            <person name="Ying K."/>
            <person name="Li Y."/>
            <person name="Lu T."/>
            <person name="Huang Y."/>
            <person name="Zhao Q."/>
            <person name="Feng Q."/>
            <person name="Zhang L."/>
            <person name="Zhu J."/>
            <person name="Weng Q."/>
            <person name="Mu J."/>
            <person name="Lu Y."/>
            <person name="Fan D."/>
            <person name="Liu Y."/>
            <person name="Guan J."/>
            <person name="Zhang Y."/>
            <person name="Yu S."/>
            <person name="Liu X."/>
            <person name="Zhang Y."/>
            <person name="Hong G."/>
            <person name="Han B."/>
            <person name="Choisne N."/>
            <person name="Demange N."/>
            <person name="Orjeda G."/>
            <person name="Samain S."/>
            <person name="Cattolico L."/>
            <person name="Pelletier E."/>
            <person name="Couloux A."/>
            <person name="Segurens B."/>
            <person name="Wincker P."/>
            <person name="D'Hont A."/>
            <person name="Scarpelli C."/>
            <person name="Weissenbach J."/>
            <person name="Salanoubat M."/>
            <person name="Quetier F."/>
            <person name="Yu Y."/>
            <person name="Kim H.R."/>
            <person name="Rambo T."/>
            <person name="Currie J."/>
            <person name="Collura K."/>
            <person name="Luo M."/>
            <person name="Yang T."/>
            <person name="Ammiraju J.S.S."/>
            <person name="Engler F."/>
            <person name="Soderlund C."/>
            <person name="Wing R.A."/>
            <person name="Palmer L.E."/>
            <person name="de la Bastide M."/>
            <person name="Spiegel L."/>
            <person name="Nascimento L."/>
            <person name="Zutavern T."/>
            <person name="O'Shaughnessy A."/>
            <person name="Dike S."/>
            <person name="Dedhia N."/>
            <person name="Preston R."/>
            <person name="Balija V."/>
            <person name="McCombie W.R."/>
            <person name="Chow T."/>
            <person name="Chen H."/>
            <person name="Chung M."/>
            <person name="Chen C."/>
            <person name="Shaw J."/>
            <person name="Wu H."/>
            <person name="Hsiao K."/>
            <person name="Chao Y."/>
            <person name="Chu M."/>
            <person name="Cheng C."/>
            <person name="Hour A."/>
            <person name="Lee P."/>
            <person name="Lin S."/>
            <person name="Lin Y."/>
            <person name="Liou J."/>
            <person name="Liu S."/>
            <person name="Hsing Y."/>
            <person name="Raghuvanshi S."/>
            <person name="Mohanty A."/>
            <person name="Bharti A.K."/>
            <person name="Gaur A."/>
            <person name="Gupta V."/>
            <person name="Kumar D."/>
            <person name="Ravi V."/>
            <person name="Vij S."/>
            <person name="Kapur A."/>
            <person name="Khurana P."/>
            <person name="Khurana P."/>
            <person name="Khurana J.P."/>
            <person name="Tyagi A.K."/>
            <person name="Gaikwad K."/>
            <person name="Singh A."/>
            <person name="Dalal V."/>
            <person name="Srivastava S."/>
            <person name="Dixit A."/>
            <person name="Pal A.K."/>
            <person name="Ghazi I.A."/>
            <person name="Yadav M."/>
            <person name="Pandit A."/>
            <person name="Bhargava A."/>
            <person name="Sureshbabu K."/>
            <person name="Batra K."/>
            <person name="Sharma T.R."/>
            <person name="Mohapatra T."/>
            <person name="Singh N.K."/>
            <person name="Messing J."/>
            <person name="Nelson A.B."/>
            <person name="Fuks G."/>
            <person name="Kavchok S."/>
            <person name="Keizer G."/>
            <person name="Linton E."/>
            <person name="Llaca V."/>
            <person name="Song R."/>
            <person name="Tanyolac B."/>
            <person name="Young S."/>
            <person name="Ho-Il K."/>
            <person name="Hahn J.H."/>
            <person name="Sangsakoo G."/>
            <person name="Vanavichit A."/>
            <person name="de Mattos Luiz.A.T."/>
            <person name="Zimmer P.D."/>
            <person name="Malone G."/>
            <person name="Dellagostin O."/>
            <person name="de Oliveira A.C."/>
            <person name="Bevan M."/>
            <person name="Bancroft I."/>
            <person name="Minx P."/>
            <person name="Cordum H."/>
            <person name="Wilson R."/>
            <person name="Cheng Z."/>
            <person name="Jin W."/>
            <person name="Jiang J."/>
            <person name="Leong S.A."/>
            <person name="Iwama H."/>
            <person name="Gojobori T."/>
            <person name="Itoh T."/>
            <person name="Niimura Y."/>
            <person name="Fujii Y."/>
            <person name="Habara T."/>
            <person name="Sakai H."/>
            <person name="Sato Y."/>
            <person name="Wilson G."/>
            <person name="Kumar K."/>
            <person name="McCouch S."/>
            <person name="Juretic N."/>
            <person name="Hoen D."/>
            <person name="Wright S."/>
            <person name="Bruskiewich R."/>
            <person name="Bureau T."/>
            <person name="Miyao A."/>
            <person name="Hirochika H."/>
            <person name="Nishikawa T."/>
            <person name="Kadowaki K."/>
            <person name="Sugiura M."/>
            <person name="Burr B."/>
            <person name="Sasaki T."/>
        </authorList>
    </citation>
    <scope>NUCLEOTIDE SEQUENCE [LARGE SCALE GENOMIC DNA]</scope>
    <source>
        <strain evidence="6">cv. Nipponbare</strain>
    </source>
</reference>
<comment type="caution">
    <text evidence="3">Lacks conserved residue(s) required for the propagation of feature annotation.</text>
</comment>
<name>A0A0P0VG96_ORYSJ</name>
<dbReference type="GO" id="GO:0010014">
    <property type="term" value="P:meristem initiation"/>
    <property type="evidence" value="ECO:0000318"/>
    <property type="project" value="GO_Central"/>
</dbReference>
<feature type="region of interest" description="Leucine repeat II (LRII)" evidence="3">
    <location>
        <begin position="220"/>
        <end position="252"/>
    </location>
</feature>
<dbReference type="GO" id="GO:0006355">
    <property type="term" value="P:regulation of DNA-templated transcription"/>
    <property type="evidence" value="ECO:0000318"/>
    <property type="project" value="GO_Central"/>
</dbReference>
<feature type="region of interest" description="Disordered" evidence="4">
    <location>
        <begin position="1"/>
        <end position="60"/>
    </location>
</feature>
<keyword evidence="2" id="KW-0804">Transcription</keyword>
<dbReference type="PANTHER" id="PTHR31636">
    <property type="entry name" value="OSJNBA0084A10.13 PROTEIN-RELATED"/>
    <property type="match status" value="1"/>
</dbReference>
<dbReference type="EMBL" id="AP014958">
    <property type="protein sequence ID" value="BAS77468.1"/>
    <property type="molecule type" value="Genomic_DNA"/>
</dbReference>
<dbReference type="PaxDb" id="39947-A0A0P0VG96"/>
<keyword evidence="1" id="KW-0805">Transcription regulation</keyword>
<keyword evidence="6" id="KW-1185">Reference proteome</keyword>
<evidence type="ECO:0000256" key="4">
    <source>
        <dbReference type="SAM" id="MobiDB-lite"/>
    </source>
</evidence>
<dbReference type="AlphaFoldDB" id="A0A0P0VG96"/>
<evidence type="ECO:0000313" key="6">
    <source>
        <dbReference type="Proteomes" id="UP000059680"/>
    </source>
</evidence>
<evidence type="ECO:0000256" key="2">
    <source>
        <dbReference type="ARBA" id="ARBA00023163"/>
    </source>
</evidence>
<dbReference type="Gramene" id="Os02t0197300-00">
    <property type="protein sequence ID" value="Os02t0197300-00"/>
    <property type="gene ID" value="Os02g0197300"/>
</dbReference>
<dbReference type="PROSITE" id="PS50985">
    <property type="entry name" value="GRAS"/>
    <property type="match status" value="1"/>
</dbReference>
<evidence type="ECO:0000313" key="5">
    <source>
        <dbReference type="EMBL" id="BAS77468.1"/>
    </source>
</evidence>
<dbReference type="Pfam" id="PF03514">
    <property type="entry name" value="GRAS"/>
    <property type="match status" value="1"/>
</dbReference>
<dbReference type="InParanoid" id="A0A0P0VG96"/>